<reference evidence="5" key="1">
    <citation type="submission" date="2016-07" db="EMBL/GenBank/DDBJ databases">
        <authorList>
            <person name="Florea S."/>
            <person name="Webb J.S."/>
            <person name="Jaromczyk J."/>
            <person name="Schardl C.L."/>
        </authorList>
    </citation>
    <scope>NUCLEOTIDE SEQUENCE [LARGE SCALE GENOMIC DNA]</scope>
    <source>
        <strain evidence="5">CY1</strain>
    </source>
</reference>
<dbReference type="STRING" id="1469647.BC351_17075"/>
<dbReference type="PANTHER" id="PTHR43644">
    <property type="entry name" value="NA(+)-TRANSLOCATING NADH-QUINONE REDUCTASE SUBUNIT"/>
    <property type="match status" value="1"/>
</dbReference>
<evidence type="ECO:0000256" key="2">
    <source>
        <dbReference type="ARBA" id="ARBA00022827"/>
    </source>
</evidence>
<gene>
    <name evidence="4" type="ORF">BC351_17075</name>
</gene>
<keyword evidence="2" id="KW-0274">FAD</keyword>
<comment type="caution">
    <text evidence="4">The sequence shown here is derived from an EMBL/GenBank/DDBJ whole genome shotgun (WGS) entry which is preliminary data.</text>
</comment>
<protein>
    <submittedName>
        <fullName evidence="4">Ferredoxin</fullName>
    </submittedName>
</protein>
<dbReference type="SUPFAM" id="SSF54292">
    <property type="entry name" value="2Fe-2S ferredoxin-like"/>
    <property type="match status" value="1"/>
</dbReference>
<proteinExistence type="predicted"/>
<dbReference type="InterPro" id="IPR001041">
    <property type="entry name" value="2Fe-2S_ferredoxin-type"/>
</dbReference>
<dbReference type="Proteomes" id="UP000190626">
    <property type="component" value="Unassembled WGS sequence"/>
</dbReference>
<dbReference type="GO" id="GO:0051536">
    <property type="term" value="F:iron-sulfur cluster binding"/>
    <property type="evidence" value="ECO:0007669"/>
    <property type="project" value="InterPro"/>
</dbReference>
<sequence>MNRMNVSEVHFWPDNKKVTVRSGTTLLDAGRKAKVNIRTRCGAKAACLMCKVKVTDSSGLAPMNINERLKLGSQADEGYRLACQAKVIGPVQVTVPEDPLKAAIRAQLARQHEDDDLF</sequence>
<evidence type="ECO:0000256" key="1">
    <source>
        <dbReference type="ARBA" id="ARBA00022630"/>
    </source>
</evidence>
<evidence type="ECO:0000259" key="3">
    <source>
        <dbReference type="PROSITE" id="PS51085"/>
    </source>
</evidence>
<name>A0A1V4HR88_9BACL</name>
<evidence type="ECO:0000313" key="5">
    <source>
        <dbReference type="Proteomes" id="UP000190626"/>
    </source>
</evidence>
<dbReference type="PANTHER" id="PTHR43644:SF1">
    <property type="entry name" value="NAD(P)H-FLAVIN REDUCTASE"/>
    <property type="match status" value="1"/>
</dbReference>
<dbReference type="InterPro" id="IPR012675">
    <property type="entry name" value="Beta-grasp_dom_sf"/>
</dbReference>
<dbReference type="EMBL" id="MBTG01000003">
    <property type="protein sequence ID" value="OPH60901.1"/>
    <property type="molecule type" value="Genomic_DNA"/>
</dbReference>
<evidence type="ECO:0000313" key="4">
    <source>
        <dbReference type="EMBL" id="OPH60901.1"/>
    </source>
</evidence>
<keyword evidence="1" id="KW-0285">Flavoprotein</keyword>
<organism evidence="4 5">
    <name type="scientific">Paenibacillus ferrarius</name>
    <dbReference type="NCBI Taxonomy" id="1469647"/>
    <lineage>
        <taxon>Bacteria</taxon>
        <taxon>Bacillati</taxon>
        <taxon>Bacillota</taxon>
        <taxon>Bacilli</taxon>
        <taxon>Bacillales</taxon>
        <taxon>Paenibacillaceae</taxon>
        <taxon>Paenibacillus</taxon>
    </lineage>
</organism>
<dbReference type="Gene3D" id="3.10.20.30">
    <property type="match status" value="1"/>
</dbReference>
<dbReference type="InterPro" id="IPR036010">
    <property type="entry name" value="2Fe-2S_ferredoxin-like_sf"/>
</dbReference>
<dbReference type="PROSITE" id="PS51085">
    <property type="entry name" value="2FE2S_FER_2"/>
    <property type="match status" value="1"/>
</dbReference>
<keyword evidence="5" id="KW-1185">Reference proteome</keyword>
<feature type="domain" description="2Fe-2S ferredoxin-type" evidence="3">
    <location>
        <begin position="7"/>
        <end position="99"/>
    </location>
</feature>
<dbReference type="AlphaFoldDB" id="A0A1V4HR88"/>
<dbReference type="CDD" id="cd00207">
    <property type="entry name" value="fer2"/>
    <property type="match status" value="1"/>
</dbReference>
<dbReference type="Pfam" id="PF00111">
    <property type="entry name" value="Fer2"/>
    <property type="match status" value="1"/>
</dbReference>
<accession>A0A1V4HR88</accession>